<sequence length="46" mass="4939">MILTTKKCKCGMSIMCELGDGTNDGDLISHDNCKCSLSELNEGSNK</sequence>
<comment type="caution">
    <text evidence="1">The sequence shown here is derived from an EMBL/GenBank/DDBJ whole genome shotgun (WGS) entry which is preliminary data.</text>
</comment>
<name>A0A0F9N8B0_9ZZZZ</name>
<protein>
    <submittedName>
        <fullName evidence="1">Uncharacterized protein</fullName>
    </submittedName>
</protein>
<evidence type="ECO:0000313" key="1">
    <source>
        <dbReference type="EMBL" id="KKM85025.1"/>
    </source>
</evidence>
<proteinExistence type="predicted"/>
<organism evidence="1">
    <name type="scientific">marine sediment metagenome</name>
    <dbReference type="NCBI Taxonomy" id="412755"/>
    <lineage>
        <taxon>unclassified sequences</taxon>
        <taxon>metagenomes</taxon>
        <taxon>ecological metagenomes</taxon>
    </lineage>
</organism>
<accession>A0A0F9N8B0</accession>
<reference evidence="1" key="1">
    <citation type="journal article" date="2015" name="Nature">
        <title>Complex archaea that bridge the gap between prokaryotes and eukaryotes.</title>
        <authorList>
            <person name="Spang A."/>
            <person name="Saw J.H."/>
            <person name="Jorgensen S.L."/>
            <person name="Zaremba-Niedzwiedzka K."/>
            <person name="Martijn J."/>
            <person name="Lind A.E."/>
            <person name="van Eijk R."/>
            <person name="Schleper C."/>
            <person name="Guy L."/>
            <person name="Ettema T.J."/>
        </authorList>
    </citation>
    <scope>NUCLEOTIDE SEQUENCE</scope>
</reference>
<dbReference type="AlphaFoldDB" id="A0A0F9N8B0"/>
<dbReference type="EMBL" id="LAZR01007475">
    <property type="protein sequence ID" value="KKM85025.1"/>
    <property type="molecule type" value="Genomic_DNA"/>
</dbReference>
<gene>
    <name evidence="1" type="ORF">LCGC14_1293230</name>
</gene>